<keyword evidence="1" id="KW-1133">Transmembrane helix</keyword>
<name>A0A814Q9Z6_9BILA</name>
<dbReference type="EMBL" id="CAJNOC010008536">
    <property type="protein sequence ID" value="CAF1116983.1"/>
    <property type="molecule type" value="Genomic_DNA"/>
</dbReference>
<evidence type="ECO:0000313" key="2">
    <source>
        <dbReference type="EMBL" id="CAF1116983.1"/>
    </source>
</evidence>
<keyword evidence="1" id="KW-0472">Membrane</keyword>
<protein>
    <submittedName>
        <fullName evidence="2">Uncharacterized protein</fullName>
    </submittedName>
</protein>
<dbReference type="AlphaFoldDB" id="A0A814Q9Z6"/>
<feature type="transmembrane region" description="Helical" evidence="1">
    <location>
        <begin position="135"/>
        <end position="152"/>
    </location>
</feature>
<reference evidence="2" key="1">
    <citation type="submission" date="2021-02" db="EMBL/GenBank/DDBJ databases">
        <authorList>
            <person name="Nowell W R."/>
        </authorList>
    </citation>
    <scope>NUCLEOTIDE SEQUENCE</scope>
    <source>
        <strain evidence="2">Ploen Becks lab</strain>
    </source>
</reference>
<evidence type="ECO:0000256" key="1">
    <source>
        <dbReference type="SAM" id="Phobius"/>
    </source>
</evidence>
<proteinExistence type="predicted"/>
<evidence type="ECO:0000313" key="3">
    <source>
        <dbReference type="Proteomes" id="UP000663879"/>
    </source>
</evidence>
<dbReference type="OrthoDB" id="8861968at2759"/>
<keyword evidence="1" id="KW-0812">Transmembrane</keyword>
<comment type="caution">
    <text evidence="2">The sequence shown here is derived from an EMBL/GenBank/DDBJ whole genome shotgun (WGS) entry which is preliminary data.</text>
</comment>
<feature type="transmembrane region" description="Helical" evidence="1">
    <location>
        <begin position="50"/>
        <end position="68"/>
    </location>
</feature>
<organism evidence="2 3">
    <name type="scientific">Brachionus calyciflorus</name>
    <dbReference type="NCBI Taxonomy" id="104777"/>
    <lineage>
        <taxon>Eukaryota</taxon>
        <taxon>Metazoa</taxon>
        <taxon>Spiralia</taxon>
        <taxon>Gnathifera</taxon>
        <taxon>Rotifera</taxon>
        <taxon>Eurotatoria</taxon>
        <taxon>Monogononta</taxon>
        <taxon>Pseudotrocha</taxon>
        <taxon>Ploima</taxon>
        <taxon>Brachionidae</taxon>
        <taxon>Brachionus</taxon>
    </lineage>
</organism>
<keyword evidence="3" id="KW-1185">Reference proteome</keyword>
<gene>
    <name evidence="2" type="ORF">OXX778_LOCUS21877</name>
</gene>
<accession>A0A814Q9Z6</accession>
<sequence length="161" mass="18920">MCNDLIISITTNKISTETNRGFYFPTRSKNRTTLATTTRTTHNFHSINKLAIFLFCTILMSATILLALKIHYRKLWNNLVFKLYKSLPNENKNARNFNRLSFEGASTSLENEHNIDDIIELPETRRKRFNFKFPSLNFLIGLIMMKMNQIYLTTDLKIMKM</sequence>
<dbReference type="Proteomes" id="UP000663879">
    <property type="component" value="Unassembled WGS sequence"/>
</dbReference>